<sequence>MKQKSGLYGFKGNPAFDSLQEKIYSGSSLYLNGGGAVVKKVRSPEDYSIPADKGSDVTYTFLTKDQGTSVQQPTKPSVNKVGDHDTSVTGTADPNNKITVEASGNVIGSEKWPFFRRHSCAKSGH</sequence>
<evidence type="ECO:0000313" key="3">
    <source>
        <dbReference type="Proteomes" id="UP000011747"/>
    </source>
</evidence>
<gene>
    <name evidence="2" type="ORF">HMPREF1015_01809</name>
</gene>
<dbReference type="HOGENOM" id="CLU_1988200_0_0_9"/>
<evidence type="ECO:0000313" key="2">
    <source>
        <dbReference type="EMBL" id="EHL78190.1"/>
    </source>
</evidence>
<evidence type="ECO:0000256" key="1">
    <source>
        <dbReference type="SAM" id="MobiDB-lite"/>
    </source>
</evidence>
<dbReference type="EMBL" id="ACWF01000087">
    <property type="protein sequence ID" value="EHL78190.1"/>
    <property type="molecule type" value="Genomic_DNA"/>
</dbReference>
<protein>
    <submittedName>
        <fullName evidence="2">Uncharacterized protein</fullName>
    </submittedName>
</protein>
<dbReference type="AlphaFoldDB" id="G9QKX0"/>
<feature type="compositionally biased region" description="Polar residues" evidence="1">
    <location>
        <begin position="87"/>
        <end position="97"/>
    </location>
</feature>
<dbReference type="RefSeq" id="WP_003353992.1">
    <property type="nucleotide sequence ID" value="NZ_JH414751.1"/>
</dbReference>
<comment type="caution">
    <text evidence="2">The sequence shown here is derived from an EMBL/GenBank/DDBJ whole genome shotgun (WGS) entry which is preliminary data.</text>
</comment>
<proteinExistence type="predicted"/>
<keyword evidence="3" id="KW-1185">Reference proteome</keyword>
<dbReference type="PATRIC" id="fig|665952.3.peg.1680"/>
<feature type="compositionally biased region" description="Polar residues" evidence="1">
    <location>
        <begin position="65"/>
        <end position="77"/>
    </location>
</feature>
<dbReference type="Proteomes" id="UP000011747">
    <property type="component" value="Unassembled WGS sequence"/>
</dbReference>
<accession>G9QKX0</accession>
<feature type="region of interest" description="Disordered" evidence="1">
    <location>
        <begin position="65"/>
        <end position="97"/>
    </location>
</feature>
<organism evidence="2 3">
    <name type="scientific">Bacillus smithii 7_3_47FAA</name>
    <dbReference type="NCBI Taxonomy" id="665952"/>
    <lineage>
        <taxon>Bacteria</taxon>
        <taxon>Bacillati</taxon>
        <taxon>Bacillota</taxon>
        <taxon>Bacilli</taxon>
        <taxon>Bacillales</taxon>
        <taxon>Bacillaceae</taxon>
        <taxon>Bacillus</taxon>
    </lineage>
</organism>
<reference evidence="2 3" key="1">
    <citation type="submission" date="2011-09" db="EMBL/GenBank/DDBJ databases">
        <title>The Genome Sequence of Bacillus smithii 7_3_47FAA.</title>
        <authorList>
            <consortium name="The Broad Institute Genome Sequencing Platform"/>
            <person name="Earl A."/>
            <person name="Ward D."/>
            <person name="Feldgarden M."/>
            <person name="Gevers D."/>
            <person name="Daigneault M."/>
            <person name="Strauss J."/>
            <person name="Allen-Vercoe E."/>
            <person name="Young S.K."/>
            <person name="Zeng Q."/>
            <person name="Gargeya S."/>
            <person name="Fitzgerald M."/>
            <person name="Haas B."/>
            <person name="Abouelleil A."/>
            <person name="Alvarado L."/>
            <person name="Arachchi H.M."/>
            <person name="Berlin A."/>
            <person name="Brown A."/>
            <person name="Chapman S.B."/>
            <person name="Chen Z."/>
            <person name="Dunbar C."/>
            <person name="Freedman E."/>
            <person name="Gearin G."/>
            <person name="Goldberg J."/>
            <person name="Griggs A."/>
            <person name="Gujja S."/>
            <person name="Heiman D."/>
            <person name="Howarth C."/>
            <person name="Larson L."/>
            <person name="Lui A."/>
            <person name="MacDonald P.J.P."/>
            <person name="Montmayeur A."/>
            <person name="Murphy C."/>
            <person name="Neiman D."/>
            <person name="Pearson M."/>
            <person name="Priest M."/>
            <person name="Roberts A."/>
            <person name="Saif S."/>
            <person name="Shea T."/>
            <person name="Shenoy N."/>
            <person name="Sisk P."/>
            <person name="Stolte C."/>
            <person name="Sykes S."/>
            <person name="Wortman J."/>
            <person name="Nusbaum C."/>
            <person name="Birren B."/>
        </authorList>
    </citation>
    <scope>NUCLEOTIDE SEQUENCE [LARGE SCALE GENOMIC DNA]</scope>
    <source>
        <strain evidence="2 3">7_3_47FAA</strain>
    </source>
</reference>
<name>G9QKX0_9BACI</name>